<dbReference type="RefSeq" id="WP_015748075.1">
    <property type="nucleotide sequence ID" value="NC_013235.1"/>
</dbReference>
<gene>
    <name evidence="1" type="ordered locus">Namu_2853</name>
</gene>
<dbReference type="KEGG" id="nml:Namu_2853"/>
<sequence length="195" mass="20609">MSGLPLDALAAAVGPGLGEAVQSGSATIEPTPVPGLPGTVVWLVCDDSLDHPLQAYVGHWPDGQVRVLSDDQDAWADLVRDVGAHIDTVATALGYVRAFLECTRGAGVPVREITAADELPWRPGSPEEERRRAEFLGGPPVPEPRAVAQDGGFHVELTLIVGQRVQRNLFDVTAAGVIDASFTVLADELPLPIVR</sequence>
<protein>
    <submittedName>
        <fullName evidence="1">Uncharacterized protein</fullName>
    </submittedName>
</protein>
<dbReference type="STRING" id="479431.Namu_2853"/>
<dbReference type="EMBL" id="CP001737">
    <property type="protein sequence ID" value="ACV79196.1"/>
    <property type="molecule type" value="Genomic_DNA"/>
</dbReference>
<proteinExistence type="predicted"/>
<dbReference type="HOGENOM" id="CLU_1395032_0_0_11"/>
<reference evidence="2" key="1">
    <citation type="submission" date="2009-09" db="EMBL/GenBank/DDBJ databases">
        <title>The complete genome of Nakamurella multipartita DSM 44233.</title>
        <authorList>
            <consortium name="US DOE Joint Genome Institute (JGI-PGF)"/>
            <person name="Lucas S."/>
            <person name="Copeland A."/>
            <person name="Lapidus A."/>
            <person name="Glavina del Rio T."/>
            <person name="Dalin E."/>
            <person name="Tice H."/>
            <person name="Bruce D."/>
            <person name="Goodwin L."/>
            <person name="Pitluck S."/>
            <person name="Kyrpides N."/>
            <person name="Mavromatis K."/>
            <person name="Ivanova N."/>
            <person name="Ovchinnikova G."/>
            <person name="Sims D."/>
            <person name="Meincke L."/>
            <person name="Brettin T."/>
            <person name="Detter J.C."/>
            <person name="Han C."/>
            <person name="Larimer F."/>
            <person name="Land M."/>
            <person name="Hauser L."/>
            <person name="Markowitz V."/>
            <person name="Cheng J.-F."/>
            <person name="Hugenholtz P."/>
            <person name="Woyke T."/>
            <person name="Wu D."/>
            <person name="Klenk H.-P."/>
            <person name="Eisen J.A."/>
        </authorList>
    </citation>
    <scope>NUCLEOTIDE SEQUENCE [LARGE SCALE GENOMIC DNA]</scope>
    <source>
        <strain evidence="2">ATCC 700099 / DSM 44233 / CIP 104796 / JCM 9543 / NBRC 105858 / Y-104</strain>
    </source>
</reference>
<dbReference type="InParanoid" id="C8X9N8"/>
<evidence type="ECO:0000313" key="1">
    <source>
        <dbReference type="EMBL" id="ACV79196.1"/>
    </source>
</evidence>
<reference evidence="1 2" key="2">
    <citation type="journal article" date="2010" name="Stand. Genomic Sci.">
        <title>Complete genome sequence of Nakamurella multipartita type strain (Y-104).</title>
        <authorList>
            <person name="Tice H."/>
            <person name="Mayilraj S."/>
            <person name="Sims D."/>
            <person name="Lapidus A."/>
            <person name="Nolan M."/>
            <person name="Lucas S."/>
            <person name="Glavina Del Rio T."/>
            <person name="Copeland A."/>
            <person name="Cheng J.F."/>
            <person name="Meincke L."/>
            <person name="Bruce D."/>
            <person name="Goodwin L."/>
            <person name="Pitluck S."/>
            <person name="Ivanova N."/>
            <person name="Mavromatis K."/>
            <person name="Ovchinnikova G."/>
            <person name="Pati A."/>
            <person name="Chen A."/>
            <person name="Palaniappan K."/>
            <person name="Land M."/>
            <person name="Hauser L."/>
            <person name="Chang Y.J."/>
            <person name="Jeffries C.D."/>
            <person name="Detter J.C."/>
            <person name="Brettin T."/>
            <person name="Rohde M."/>
            <person name="Goker M."/>
            <person name="Bristow J."/>
            <person name="Eisen J.A."/>
            <person name="Markowitz V."/>
            <person name="Hugenholtz P."/>
            <person name="Kyrpides N.C."/>
            <person name="Klenk H.P."/>
            <person name="Chen F."/>
        </authorList>
    </citation>
    <scope>NUCLEOTIDE SEQUENCE [LARGE SCALE GENOMIC DNA]</scope>
    <source>
        <strain evidence="2">ATCC 700099 / DSM 44233 / CIP 104796 / JCM 9543 / NBRC 105858 / Y-104</strain>
    </source>
</reference>
<organism evidence="1 2">
    <name type="scientific">Nakamurella multipartita (strain ATCC 700099 / DSM 44233 / CIP 104796 / JCM 9543 / NBRC 105858 / Y-104)</name>
    <name type="common">Microsphaera multipartita</name>
    <dbReference type="NCBI Taxonomy" id="479431"/>
    <lineage>
        <taxon>Bacteria</taxon>
        <taxon>Bacillati</taxon>
        <taxon>Actinomycetota</taxon>
        <taxon>Actinomycetes</taxon>
        <taxon>Nakamurellales</taxon>
        <taxon>Nakamurellaceae</taxon>
        <taxon>Nakamurella</taxon>
    </lineage>
</organism>
<evidence type="ECO:0000313" key="2">
    <source>
        <dbReference type="Proteomes" id="UP000002218"/>
    </source>
</evidence>
<name>C8X9N8_NAKMY</name>
<dbReference type="Proteomes" id="UP000002218">
    <property type="component" value="Chromosome"/>
</dbReference>
<keyword evidence="2" id="KW-1185">Reference proteome</keyword>
<dbReference type="AlphaFoldDB" id="C8X9N8"/>
<accession>C8X9N8</accession>